<accession>A0A9D4U7L0</accession>
<evidence type="ECO:0000313" key="1">
    <source>
        <dbReference type="EMBL" id="KAI5062825.1"/>
    </source>
</evidence>
<proteinExistence type="predicted"/>
<evidence type="ECO:0000313" key="2">
    <source>
        <dbReference type="Proteomes" id="UP000886520"/>
    </source>
</evidence>
<sequence length="77" mass="8225">MVLTKTIAGVGRRLASPAMSNRAPIYRASFCSLFSDPDEAAVVENDEAQLNKYHEPVALITGASRGLGLEFVSTPES</sequence>
<dbReference type="Proteomes" id="UP000886520">
    <property type="component" value="Chromosome 21"/>
</dbReference>
<dbReference type="EMBL" id="JABFUD020000021">
    <property type="protein sequence ID" value="KAI5062825.1"/>
    <property type="molecule type" value="Genomic_DNA"/>
</dbReference>
<dbReference type="AlphaFoldDB" id="A0A9D4U7L0"/>
<keyword evidence="2" id="KW-1185">Reference proteome</keyword>
<organism evidence="1 2">
    <name type="scientific">Adiantum capillus-veneris</name>
    <name type="common">Maidenhair fern</name>
    <dbReference type="NCBI Taxonomy" id="13818"/>
    <lineage>
        <taxon>Eukaryota</taxon>
        <taxon>Viridiplantae</taxon>
        <taxon>Streptophyta</taxon>
        <taxon>Embryophyta</taxon>
        <taxon>Tracheophyta</taxon>
        <taxon>Polypodiopsida</taxon>
        <taxon>Polypodiidae</taxon>
        <taxon>Polypodiales</taxon>
        <taxon>Pteridineae</taxon>
        <taxon>Pteridaceae</taxon>
        <taxon>Vittarioideae</taxon>
        <taxon>Adiantum</taxon>
    </lineage>
</organism>
<gene>
    <name evidence="1" type="ORF">GOP47_0021372</name>
</gene>
<reference evidence="1" key="1">
    <citation type="submission" date="2021-01" db="EMBL/GenBank/DDBJ databases">
        <title>Adiantum capillus-veneris genome.</title>
        <authorList>
            <person name="Fang Y."/>
            <person name="Liao Q."/>
        </authorList>
    </citation>
    <scope>NUCLEOTIDE SEQUENCE</scope>
    <source>
        <strain evidence="1">H3</strain>
        <tissue evidence="1">Leaf</tissue>
    </source>
</reference>
<name>A0A9D4U7L0_ADICA</name>
<protein>
    <submittedName>
        <fullName evidence="1">Uncharacterized protein</fullName>
    </submittedName>
</protein>
<comment type="caution">
    <text evidence="1">The sequence shown here is derived from an EMBL/GenBank/DDBJ whole genome shotgun (WGS) entry which is preliminary data.</text>
</comment>